<dbReference type="EMBL" id="AMXF01000035">
    <property type="protein sequence ID" value="ENO97726.1"/>
    <property type="molecule type" value="Genomic_DNA"/>
</dbReference>
<dbReference type="InterPro" id="IPR051699">
    <property type="entry name" value="Rpn/YhgA-like_nuclease"/>
</dbReference>
<name>N6YTV5_9RHOO</name>
<comment type="caution">
    <text evidence="2">The sequence shown here is derived from an EMBL/GenBank/DDBJ whole genome shotgun (WGS) entry which is preliminary data.</text>
</comment>
<accession>N6YTV5</accession>
<evidence type="ECO:0000259" key="1">
    <source>
        <dbReference type="Pfam" id="PF04754"/>
    </source>
</evidence>
<dbReference type="Proteomes" id="UP000013047">
    <property type="component" value="Unassembled WGS sequence"/>
</dbReference>
<proteinExistence type="predicted"/>
<dbReference type="Pfam" id="PF04754">
    <property type="entry name" value="Transposase_31"/>
    <property type="match status" value="1"/>
</dbReference>
<keyword evidence="3" id="KW-1185">Reference proteome</keyword>
<protein>
    <submittedName>
        <fullName evidence="2">Putative transposase</fullName>
    </submittedName>
</protein>
<dbReference type="PANTHER" id="PTHR34611:SF2">
    <property type="entry name" value="INACTIVE RECOMBINATION-PROMOTING NUCLEASE-LIKE PROTEIN RPNE-RELATED"/>
    <property type="match status" value="1"/>
</dbReference>
<dbReference type="InterPro" id="IPR006842">
    <property type="entry name" value="Transposase_31"/>
</dbReference>
<evidence type="ECO:0000313" key="2">
    <source>
        <dbReference type="EMBL" id="ENO97726.1"/>
    </source>
</evidence>
<sequence length="280" mass="31683">MPTSHDAGYKLLFSNPLIVRDLIQGFIDDPWLQKLDFSTLEPVKGHYVSEDLRDRADDVVWRVKSGEEWLYLYLPIVLYNGERRWHAPVSLAELLPKPPAFLAPLQAQMRYLLIDEGAIPAETLARLPQNLVAAIFKLEQPQTPEAVQVLVIELEAATRSDEYAAVRRIVAIWIRTALIRNRKYPILLPELDDLQELRIMLSQRIEQWAEGYLAAGRIEGRLEGEIGVLTRLLSRRFGPLPSWAETRLNAATEQALADWTDAVLDAASLVDVLGPPPADH</sequence>
<dbReference type="RefSeq" id="WP_004359563.1">
    <property type="nucleotide sequence ID" value="NZ_AMXF01000035.1"/>
</dbReference>
<reference evidence="2 3" key="1">
    <citation type="submission" date="2012-09" db="EMBL/GenBank/DDBJ databases">
        <title>Draft Genome Sequences of 6 Strains from Genus Thauera.</title>
        <authorList>
            <person name="Liu B."/>
            <person name="Shapleigh J.P."/>
            <person name="Frostegard A.H."/>
        </authorList>
    </citation>
    <scope>NUCLEOTIDE SEQUENCE [LARGE SCALE GENOMIC DNA]</scope>
    <source>
        <strain evidence="2 3">B4P</strain>
    </source>
</reference>
<dbReference type="AlphaFoldDB" id="N6YTV5"/>
<gene>
    <name evidence="2" type="ORF">C667_07496</name>
</gene>
<dbReference type="PANTHER" id="PTHR34611">
    <property type="match status" value="1"/>
</dbReference>
<feature type="domain" description="Transposase (putative) YhgA-like" evidence="1">
    <location>
        <begin position="4"/>
        <end position="73"/>
    </location>
</feature>
<organism evidence="2 3">
    <name type="scientific">Thauera phenylacetica B4P</name>
    <dbReference type="NCBI Taxonomy" id="1234382"/>
    <lineage>
        <taxon>Bacteria</taxon>
        <taxon>Pseudomonadati</taxon>
        <taxon>Pseudomonadota</taxon>
        <taxon>Betaproteobacteria</taxon>
        <taxon>Rhodocyclales</taxon>
        <taxon>Zoogloeaceae</taxon>
        <taxon>Thauera</taxon>
    </lineage>
</organism>
<evidence type="ECO:0000313" key="3">
    <source>
        <dbReference type="Proteomes" id="UP000013047"/>
    </source>
</evidence>
<dbReference type="OrthoDB" id="932587at2"/>